<dbReference type="RefSeq" id="WP_054669036.1">
    <property type="nucleotide sequence ID" value="NZ_AYZR01000008.1"/>
</dbReference>
<gene>
    <name evidence="2" type="ORF">FC56_GL000351</name>
</gene>
<feature type="transmembrane region" description="Helical" evidence="1">
    <location>
        <begin position="6"/>
        <end position="24"/>
    </location>
</feature>
<accession>A0A0R2CRM3</accession>
<name>A0A0R2CRM3_9LACO</name>
<dbReference type="PATRIC" id="fig|1423802.4.peg.362"/>
<dbReference type="NCBIfam" id="TIGR02327">
    <property type="entry name" value="int_mem_ywzB"/>
    <property type="match status" value="1"/>
</dbReference>
<keyword evidence="1" id="KW-0812">Transmembrane</keyword>
<keyword evidence="1" id="KW-0472">Membrane</keyword>
<keyword evidence="3" id="KW-1185">Reference proteome</keyword>
<dbReference type="Pfam" id="PF06612">
    <property type="entry name" value="DUF1146"/>
    <property type="match status" value="1"/>
</dbReference>
<proteinExistence type="predicted"/>
<protein>
    <recommendedName>
        <fullName evidence="4">DUF1146 domain-containing protein</fullName>
    </recommendedName>
</protein>
<dbReference type="STRING" id="1423802.FC56_GL000351"/>
<evidence type="ECO:0000256" key="1">
    <source>
        <dbReference type="SAM" id="Phobius"/>
    </source>
</evidence>
<keyword evidence="1" id="KW-1133">Transmembrane helix</keyword>
<dbReference type="EMBL" id="AYZR01000008">
    <property type="protein sequence ID" value="KRM93634.1"/>
    <property type="molecule type" value="Genomic_DNA"/>
</dbReference>
<dbReference type="Proteomes" id="UP000051256">
    <property type="component" value="Unassembled WGS sequence"/>
</dbReference>
<feature type="transmembrane region" description="Helical" evidence="1">
    <location>
        <begin position="44"/>
        <end position="65"/>
    </location>
</feature>
<sequence length="76" mass="8540">MKIVGIQALITLISYVGFIGLAFWSIQDLHIERFIPMRAAQGKLLIVLLSVVIGYSTSSFFLSLIDNIRNLIFLVK</sequence>
<evidence type="ECO:0008006" key="4">
    <source>
        <dbReference type="Google" id="ProtNLM"/>
    </source>
</evidence>
<organism evidence="2 3">
    <name type="scientific">Lentilactobacillus senioris DSM 24302 = JCM 17472</name>
    <dbReference type="NCBI Taxonomy" id="1423802"/>
    <lineage>
        <taxon>Bacteria</taxon>
        <taxon>Bacillati</taxon>
        <taxon>Bacillota</taxon>
        <taxon>Bacilli</taxon>
        <taxon>Lactobacillales</taxon>
        <taxon>Lactobacillaceae</taxon>
        <taxon>Lentilactobacillus</taxon>
    </lineage>
</organism>
<comment type="caution">
    <text evidence="2">The sequence shown here is derived from an EMBL/GenBank/DDBJ whole genome shotgun (WGS) entry which is preliminary data.</text>
</comment>
<reference evidence="2 3" key="1">
    <citation type="journal article" date="2015" name="Genome Announc.">
        <title>Expanding the biotechnology potential of lactobacilli through comparative genomics of 213 strains and associated genera.</title>
        <authorList>
            <person name="Sun Z."/>
            <person name="Harris H.M."/>
            <person name="McCann A."/>
            <person name="Guo C."/>
            <person name="Argimon S."/>
            <person name="Zhang W."/>
            <person name="Yang X."/>
            <person name="Jeffery I.B."/>
            <person name="Cooney J.C."/>
            <person name="Kagawa T.F."/>
            <person name="Liu W."/>
            <person name="Song Y."/>
            <person name="Salvetti E."/>
            <person name="Wrobel A."/>
            <person name="Rasinkangas P."/>
            <person name="Parkhill J."/>
            <person name="Rea M.C."/>
            <person name="O'Sullivan O."/>
            <person name="Ritari J."/>
            <person name="Douillard F.P."/>
            <person name="Paul Ross R."/>
            <person name="Yang R."/>
            <person name="Briner A.E."/>
            <person name="Felis G.E."/>
            <person name="de Vos W.M."/>
            <person name="Barrangou R."/>
            <person name="Klaenhammer T.R."/>
            <person name="Caufield P.W."/>
            <person name="Cui Y."/>
            <person name="Zhang H."/>
            <person name="O'Toole P.W."/>
        </authorList>
    </citation>
    <scope>NUCLEOTIDE SEQUENCE [LARGE SCALE GENOMIC DNA]</scope>
    <source>
        <strain evidence="2 3">DSM 24302</strain>
    </source>
</reference>
<dbReference type="AlphaFoldDB" id="A0A0R2CRM3"/>
<dbReference type="InterPro" id="IPR009526">
    <property type="entry name" value="DUF1146"/>
</dbReference>
<evidence type="ECO:0000313" key="2">
    <source>
        <dbReference type="EMBL" id="KRM93634.1"/>
    </source>
</evidence>
<evidence type="ECO:0000313" key="3">
    <source>
        <dbReference type="Proteomes" id="UP000051256"/>
    </source>
</evidence>